<dbReference type="AlphaFoldDB" id="V5WM52"/>
<dbReference type="Gene3D" id="3.40.50.720">
    <property type="entry name" value="NAD(P)-binding Rossmann-like Domain"/>
    <property type="match status" value="1"/>
</dbReference>
<organism evidence="2 3">
    <name type="scientific">Salinispira pacifica</name>
    <dbReference type="NCBI Taxonomy" id="1307761"/>
    <lineage>
        <taxon>Bacteria</taxon>
        <taxon>Pseudomonadati</taxon>
        <taxon>Spirochaetota</taxon>
        <taxon>Spirochaetia</taxon>
        <taxon>Spirochaetales</taxon>
        <taxon>Spirochaetaceae</taxon>
        <taxon>Salinispira</taxon>
    </lineage>
</organism>
<dbReference type="PANTHER" id="PTHR11695">
    <property type="entry name" value="ALCOHOL DEHYDROGENASE RELATED"/>
    <property type="match status" value="1"/>
</dbReference>
<dbReference type="Pfam" id="PF13602">
    <property type="entry name" value="ADH_zinc_N_2"/>
    <property type="match status" value="1"/>
</dbReference>
<reference evidence="2 3" key="1">
    <citation type="journal article" date="2015" name="Stand. Genomic Sci.">
        <title>Complete genome sequence and description of Salinispira pacifica gen. nov., sp. nov., a novel spirochaete isolated form a hypersaline microbial mat.</title>
        <authorList>
            <person name="Ben Hania W."/>
            <person name="Joseph M."/>
            <person name="Schumann P."/>
            <person name="Bunk B."/>
            <person name="Fiebig A."/>
            <person name="Sproer C."/>
            <person name="Klenk H.P."/>
            <person name="Fardeau M.L."/>
            <person name="Spring S."/>
        </authorList>
    </citation>
    <scope>NUCLEOTIDE SEQUENCE [LARGE SCALE GENOMIC DNA]</scope>
    <source>
        <strain evidence="2 3">L21-RPul-D2</strain>
    </source>
</reference>
<dbReference type="SMART" id="SM00829">
    <property type="entry name" value="PKS_ER"/>
    <property type="match status" value="1"/>
</dbReference>
<dbReference type="STRING" id="1307761.L21SP2_3362"/>
<evidence type="ECO:0000259" key="1">
    <source>
        <dbReference type="SMART" id="SM00829"/>
    </source>
</evidence>
<protein>
    <submittedName>
        <fullName evidence="2">Alcohol dehydrogenase, zinc containing</fullName>
        <ecNumber evidence="2">1.1.1.1</ecNumber>
    </submittedName>
</protein>
<dbReference type="Proteomes" id="UP000018680">
    <property type="component" value="Chromosome"/>
</dbReference>
<sequence length="350" mass="37950">MHEEVTGELFLRPPEERMVKMKAVIWTGYGGPQVLVPSEIETPVPRENEILLKIHSASVTAGDCEMRRLELPLGLSLPVRLYAGWRKPRRIKIPGQEFSGEVVKTGSPVSKFSVGDMLCGTTGFRFGAYAEYICVSESPDEMSGVMAGKPENLSMVEASALPTAGMEALHYLKESKLEKGHKLLIIGAGGSIGSFALQAARHMGIRVTAVDSGDKLQMLSDLGAERVIDYASDESPGSTGEFDSAIDMVGGRGVLKRLGYVRPGGSYFLAFAYIRHLLLAPFIRLLLGKKLNITSSSQSQEELQRLIHFTGTACISPVIHKCFPLSEAAEAHRFAESGVKQGNIVLTAQN</sequence>
<dbReference type="InterPro" id="IPR020843">
    <property type="entry name" value="ER"/>
</dbReference>
<dbReference type="KEGG" id="slr:L21SP2_3362"/>
<dbReference type="CDD" id="cd08267">
    <property type="entry name" value="MDR1"/>
    <property type="match status" value="1"/>
</dbReference>
<evidence type="ECO:0000313" key="3">
    <source>
        <dbReference type="Proteomes" id="UP000018680"/>
    </source>
</evidence>
<evidence type="ECO:0000313" key="2">
    <source>
        <dbReference type="EMBL" id="AHC16700.1"/>
    </source>
</evidence>
<dbReference type="OrthoDB" id="9792162at2"/>
<name>V5WM52_9SPIO</name>
<dbReference type="eggNOG" id="COG0604">
    <property type="taxonomic scope" value="Bacteria"/>
</dbReference>
<proteinExistence type="predicted"/>
<dbReference type="InterPro" id="IPR013154">
    <property type="entry name" value="ADH-like_N"/>
</dbReference>
<gene>
    <name evidence="2" type="ORF">L21SP2_3362</name>
</gene>
<dbReference type="EMBL" id="CP006939">
    <property type="protein sequence ID" value="AHC16700.1"/>
    <property type="molecule type" value="Genomic_DNA"/>
</dbReference>
<dbReference type="Pfam" id="PF08240">
    <property type="entry name" value="ADH_N"/>
    <property type="match status" value="1"/>
</dbReference>
<dbReference type="InterPro" id="IPR036291">
    <property type="entry name" value="NAD(P)-bd_dom_sf"/>
</dbReference>
<dbReference type="PANTHER" id="PTHR11695:SF648">
    <property type="entry name" value="ZINC-BINDING OXIDOREDUCTASE"/>
    <property type="match status" value="1"/>
</dbReference>
<keyword evidence="3" id="KW-1185">Reference proteome</keyword>
<accession>V5WM52</accession>
<feature type="domain" description="Enoyl reductase (ER)" evidence="1">
    <location>
        <begin position="30"/>
        <end position="346"/>
    </location>
</feature>
<dbReference type="Gene3D" id="3.90.180.10">
    <property type="entry name" value="Medium-chain alcohol dehydrogenases, catalytic domain"/>
    <property type="match status" value="1"/>
</dbReference>
<dbReference type="SUPFAM" id="SSF51735">
    <property type="entry name" value="NAD(P)-binding Rossmann-fold domains"/>
    <property type="match status" value="1"/>
</dbReference>
<dbReference type="InterPro" id="IPR050700">
    <property type="entry name" value="YIM1/Zinc_Alcohol_DH_Fams"/>
</dbReference>
<keyword evidence="2" id="KW-0560">Oxidoreductase</keyword>
<dbReference type="SUPFAM" id="SSF50129">
    <property type="entry name" value="GroES-like"/>
    <property type="match status" value="1"/>
</dbReference>
<dbReference type="InterPro" id="IPR011032">
    <property type="entry name" value="GroES-like_sf"/>
</dbReference>
<dbReference type="GO" id="GO:0004022">
    <property type="term" value="F:alcohol dehydrogenase (NAD+) activity"/>
    <property type="evidence" value="ECO:0007669"/>
    <property type="project" value="UniProtKB-EC"/>
</dbReference>
<dbReference type="HOGENOM" id="CLU_026673_3_3_12"/>
<dbReference type="EC" id="1.1.1.1" evidence="2"/>